<reference evidence="3" key="2">
    <citation type="submission" date="2019-09" db="UniProtKB">
        <authorList>
            <consortium name="WormBaseParasite"/>
        </authorList>
    </citation>
    <scope>IDENTIFICATION</scope>
</reference>
<gene>
    <name evidence="1" type="ORF">HPBE_LOCUS14121</name>
</gene>
<protein>
    <submittedName>
        <fullName evidence="3">Transposase</fullName>
    </submittedName>
</protein>
<proteinExistence type="predicted"/>
<dbReference type="Proteomes" id="UP000050761">
    <property type="component" value="Unassembled WGS sequence"/>
</dbReference>
<accession>A0A183FZF1</accession>
<keyword evidence="2" id="KW-1185">Reference proteome</keyword>
<evidence type="ECO:0000313" key="3">
    <source>
        <dbReference type="WBParaSite" id="HPBE_0001412001-mRNA-1"/>
    </source>
</evidence>
<sequence length="89" mass="9367">MGLSIETPQGGLLCCASCMDLGGHITLAVDGDNEHAVFNVFNAFCKAVHLRAVSSGGRDDYRTRMQRSWAAVAAGSPVGSLVIPPMGRF</sequence>
<organism evidence="2 3">
    <name type="scientific">Heligmosomoides polygyrus</name>
    <name type="common">Parasitic roundworm</name>
    <dbReference type="NCBI Taxonomy" id="6339"/>
    <lineage>
        <taxon>Eukaryota</taxon>
        <taxon>Metazoa</taxon>
        <taxon>Ecdysozoa</taxon>
        <taxon>Nematoda</taxon>
        <taxon>Chromadorea</taxon>
        <taxon>Rhabditida</taxon>
        <taxon>Rhabditina</taxon>
        <taxon>Rhabditomorpha</taxon>
        <taxon>Strongyloidea</taxon>
        <taxon>Heligmosomidae</taxon>
        <taxon>Heligmosomoides</taxon>
    </lineage>
</organism>
<dbReference type="WBParaSite" id="HPBE_0001412001-mRNA-1">
    <property type="protein sequence ID" value="HPBE_0001412001-mRNA-1"/>
    <property type="gene ID" value="HPBE_0001412001"/>
</dbReference>
<evidence type="ECO:0000313" key="2">
    <source>
        <dbReference type="Proteomes" id="UP000050761"/>
    </source>
</evidence>
<dbReference type="AlphaFoldDB" id="A0A183FZF1"/>
<evidence type="ECO:0000313" key="1">
    <source>
        <dbReference type="EMBL" id="VDO98551.1"/>
    </source>
</evidence>
<name>A0A183FZF1_HELPZ</name>
<accession>A0A3P7ZDK7</accession>
<reference evidence="1 2" key="1">
    <citation type="submission" date="2018-11" db="EMBL/GenBank/DDBJ databases">
        <authorList>
            <consortium name="Pathogen Informatics"/>
        </authorList>
    </citation>
    <scope>NUCLEOTIDE SEQUENCE [LARGE SCALE GENOMIC DNA]</scope>
</reference>
<dbReference type="EMBL" id="UZAH01028216">
    <property type="protein sequence ID" value="VDO98551.1"/>
    <property type="molecule type" value="Genomic_DNA"/>
</dbReference>